<dbReference type="EMBL" id="CP001322">
    <property type="protein sequence ID" value="ACL05193.1"/>
    <property type="molecule type" value="Genomic_DNA"/>
</dbReference>
<name>B8FBY8_DESAL</name>
<dbReference type="AlphaFoldDB" id="B8FBY8"/>
<dbReference type="KEGG" id="dal:Dalk_3505"/>
<keyword evidence="2" id="KW-1185">Reference proteome</keyword>
<dbReference type="RefSeq" id="WP_015948250.1">
    <property type="nucleotide sequence ID" value="NC_011768.1"/>
</dbReference>
<evidence type="ECO:0000313" key="1">
    <source>
        <dbReference type="EMBL" id="ACL05193.1"/>
    </source>
</evidence>
<sequence>MTMVEGCISRWAGRLGMIKGVKAVVCNKCGHSKAYFIECRKIIPFRAYGEDNLLVFQTKQAGPWYKNLLFFSDLIFTDNNSVEFLRMNDDWVTYGDKKYPLNINYRKKYSLFETEEFEYCLVNNPEPTALFRTVEDYLITGIACCSRLYQEKVYRYYSS</sequence>
<dbReference type="HOGENOM" id="CLU_1657971_0_0_7"/>
<dbReference type="Proteomes" id="UP000000739">
    <property type="component" value="Chromosome"/>
</dbReference>
<reference evidence="1 2" key="1">
    <citation type="journal article" date="2012" name="Environ. Microbiol.">
        <title>The genome sequence of Desulfatibacillum alkenivorans AK-01: a blueprint for anaerobic alkane oxidation.</title>
        <authorList>
            <person name="Callaghan A.V."/>
            <person name="Morris B.E."/>
            <person name="Pereira I.A."/>
            <person name="McInerney M.J."/>
            <person name="Austin R.N."/>
            <person name="Groves J.T."/>
            <person name="Kukor J.J."/>
            <person name="Suflita J.M."/>
            <person name="Young L.Y."/>
            <person name="Zylstra G.J."/>
            <person name="Wawrik B."/>
        </authorList>
    </citation>
    <scope>NUCLEOTIDE SEQUENCE [LARGE SCALE GENOMIC DNA]</scope>
    <source>
        <strain evidence="1 2">AK-01</strain>
    </source>
</reference>
<evidence type="ECO:0000313" key="2">
    <source>
        <dbReference type="Proteomes" id="UP000000739"/>
    </source>
</evidence>
<organism evidence="1 2">
    <name type="scientific">Desulfatibacillum aliphaticivorans</name>
    <dbReference type="NCBI Taxonomy" id="218208"/>
    <lineage>
        <taxon>Bacteria</taxon>
        <taxon>Pseudomonadati</taxon>
        <taxon>Thermodesulfobacteriota</taxon>
        <taxon>Desulfobacteria</taxon>
        <taxon>Desulfobacterales</taxon>
        <taxon>Desulfatibacillaceae</taxon>
        <taxon>Desulfatibacillum</taxon>
    </lineage>
</organism>
<accession>B8FBY8</accession>
<gene>
    <name evidence="1" type="ordered locus">Dalk_3505</name>
</gene>
<protein>
    <submittedName>
        <fullName evidence="1">Uncharacterized protein</fullName>
    </submittedName>
</protein>
<proteinExistence type="predicted"/>